<evidence type="ECO:0000313" key="2">
    <source>
        <dbReference type="EMBL" id="SIO13378.1"/>
    </source>
</evidence>
<evidence type="ECO:0000313" key="3">
    <source>
        <dbReference type="Proteomes" id="UP000185221"/>
    </source>
</evidence>
<dbReference type="STRING" id="226505.SAMN05444394_3452"/>
<keyword evidence="3" id="KW-1185">Reference proteome</keyword>
<dbReference type="EMBL" id="FSRC01000003">
    <property type="protein sequence ID" value="SIO13378.1"/>
    <property type="molecule type" value="Genomic_DNA"/>
</dbReference>
<dbReference type="Proteomes" id="UP000185221">
    <property type="component" value="Unassembled WGS sequence"/>
</dbReference>
<proteinExistence type="predicted"/>
<keyword evidence="1" id="KW-1133">Transmembrane helix</keyword>
<dbReference type="AlphaFoldDB" id="A0A1N6H0N8"/>
<accession>A0A1N6H0N8</accession>
<organism evidence="2 3">
    <name type="scientific">Algoriphagus halophilus</name>
    <dbReference type="NCBI Taxonomy" id="226505"/>
    <lineage>
        <taxon>Bacteria</taxon>
        <taxon>Pseudomonadati</taxon>
        <taxon>Bacteroidota</taxon>
        <taxon>Cytophagia</taxon>
        <taxon>Cytophagales</taxon>
        <taxon>Cyclobacteriaceae</taxon>
        <taxon>Algoriphagus</taxon>
    </lineage>
</organism>
<keyword evidence="1" id="KW-0812">Transmembrane</keyword>
<feature type="transmembrane region" description="Helical" evidence="1">
    <location>
        <begin position="6"/>
        <end position="23"/>
    </location>
</feature>
<reference evidence="3" key="1">
    <citation type="submission" date="2016-11" db="EMBL/GenBank/DDBJ databases">
        <authorList>
            <person name="Varghese N."/>
            <person name="Submissions S."/>
        </authorList>
    </citation>
    <scope>NUCLEOTIDE SEQUENCE [LARGE SCALE GENOMIC DNA]</scope>
    <source>
        <strain evidence="3">DSM 15292</strain>
    </source>
</reference>
<keyword evidence="1" id="KW-0472">Membrane</keyword>
<name>A0A1N6H0N8_9BACT</name>
<protein>
    <submittedName>
        <fullName evidence="2">Uncharacterized protein</fullName>
    </submittedName>
</protein>
<evidence type="ECO:0000256" key="1">
    <source>
        <dbReference type="SAM" id="Phobius"/>
    </source>
</evidence>
<gene>
    <name evidence="2" type="ORF">SAMN05444394_3452</name>
</gene>
<sequence>MFSVRFTIVLIFVLMIPFILRTLSYRLEPYPALLFPGGEGMVSVPLDSAITNYQFTELHGYREGIGWEKIDEFELIKPVPQHYLRNILKHNIDLFEDEGAQPKSKSTSKEKGIKSKLSPILKFLLRNQEKELSEKDRRNSTEWFAGKLRAQGFEPYRIKMVDVEILSYPNDEKFEKIITDEKIINLGGDLK</sequence>